<accession>W4LPP2</accession>
<gene>
    <name evidence="1" type="ORF">ETSY1_15230</name>
</gene>
<organism evidence="1 2">
    <name type="scientific">Entotheonella factor</name>
    <dbReference type="NCBI Taxonomy" id="1429438"/>
    <lineage>
        <taxon>Bacteria</taxon>
        <taxon>Pseudomonadati</taxon>
        <taxon>Nitrospinota/Tectimicrobiota group</taxon>
        <taxon>Candidatus Tectimicrobiota</taxon>
        <taxon>Candidatus Entotheonellia</taxon>
        <taxon>Candidatus Entotheonellales</taxon>
        <taxon>Candidatus Entotheonellaceae</taxon>
        <taxon>Candidatus Entotheonella</taxon>
    </lineage>
</organism>
<proteinExistence type="predicted"/>
<dbReference type="EMBL" id="AZHW01000452">
    <property type="protein sequence ID" value="ETW99381.1"/>
    <property type="molecule type" value="Genomic_DNA"/>
</dbReference>
<sequence length="94" mass="10954">MPLVVLFIHYLAKQSLHYVVELHVQMQILLRHLVRYLPDSHHHQAQLTTTIREKKRSRRPRTANLVLIQVLFANPESIQGNQGFSSAVSHNIIR</sequence>
<dbReference type="AlphaFoldDB" id="W4LPP2"/>
<keyword evidence="2" id="KW-1185">Reference proteome</keyword>
<comment type="caution">
    <text evidence="1">The sequence shown here is derived from an EMBL/GenBank/DDBJ whole genome shotgun (WGS) entry which is preliminary data.</text>
</comment>
<dbReference type="HOGENOM" id="CLU_2380854_0_0_7"/>
<evidence type="ECO:0000313" key="2">
    <source>
        <dbReference type="Proteomes" id="UP000019141"/>
    </source>
</evidence>
<reference evidence="1 2" key="1">
    <citation type="journal article" date="2014" name="Nature">
        <title>An environmental bacterial taxon with a large and distinct metabolic repertoire.</title>
        <authorList>
            <person name="Wilson M.C."/>
            <person name="Mori T."/>
            <person name="Ruckert C."/>
            <person name="Uria A.R."/>
            <person name="Helf M.J."/>
            <person name="Takada K."/>
            <person name="Gernert C."/>
            <person name="Steffens U.A."/>
            <person name="Heycke N."/>
            <person name="Schmitt S."/>
            <person name="Rinke C."/>
            <person name="Helfrich E.J."/>
            <person name="Brachmann A.O."/>
            <person name="Gurgui C."/>
            <person name="Wakimoto T."/>
            <person name="Kracht M."/>
            <person name="Crusemann M."/>
            <person name="Hentschel U."/>
            <person name="Abe I."/>
            <person name="Matsunaga S."/>
            <person name="Kalinowski J."/>
            <person name="Takeyama H."/>
            <person name="Piel J."/>
        </authorList>
    </citation>
    <scope>NUCLEOTIDE SEQUENCE [LARGE SCALE GENOMIC DNA]</scope>
    <source>
        <strain evidence="2">TSY1</strain>
    </source>
</reference>
<dbReference type="Proteomes" id="UP000019141">
    <property type="component" value="Unassembled WGS sequence"/>
</dbReference>
<name>W4LPP2_ENTF1</name>
<evidence type="ECO:0000313" key="1">
    <source>
        <dbReference type="EMBL" id="ETW99381.1"/>
    </source>
</evidence>
<protein>
    <submittedName>
        <fullName evidence="1">Uncharacterized protein</fullName>
    </submittedName>
</protein>